<accession>A0AAV9UPC4</accession>
<sequence>MEFTIVQSQPSKPPRAYRKIKDSDAYKDFVLQKHNIGMRQKAIREALKKEKGVDIEPWKLKRILEKWGASNKSLTKKRKLYIHRTISERRRANKRDPRVKLGRSNRVLSAEEIKDIMSLQPEQFKNLKPSPGDIEFFTPTPAADIIEDEISVTSDPPSREDSDMYGCISQVRSLEYDTDGMEVDSDTDGMEVDSDADEMEVDSDIDLHSEGTTDCDEGNPFSPSEAGYEPAETEINNSGDTIEDIQKAIVAITKTLGFEDDEETDLVDENALEYISDVAETQDELLVDEAPDVEENDWSIPLLRRYARTYEKDYRDSVKSWKNDAKSRVQRLDVRLAQGMSHEMAAREASAWCEERAAFFIPYEVCMNILNTGIGLEGRDGERDDGNSGKAILSYVDRLFLNLTTEGSSDYLPELLAGKPTIVHLPRFIREHGFQSFFTAWCLQVTFCALARFQFRVSGDSLLPLVENSLQIFYAIGFNCEPFIWNMSYFGLTKCRQRDILLRKLQQHYGPYHTFMLEIDASRLLWMLRRKGSPNDPAQRKTIQTLQLRIFRGLGRRDLGFGGCSGSFFYVLSLLLKYLCAADAGIFAKALKDCISKKTFRQGSQARAWNRAVAGCTLTLGIACSQIGELAFSLEMLIRAYTMFGKCSMPDITGLALRKIYDVADARGPILYRSLYPVLVDAQKRFATAGIKYIGLRSEWQRVVAKNKAYRTFCLGKEYSNILAIQSSNRPLTPDLQQYLHYQGLESWMWSEGLYDLPDSTDLGGRAMECSETELGTEMQVDTMSVEEELRAITQRYRQAEAAGLIDANDRY</sequence>
<proteinExistence type="predicted"/>
<keyword evidence="3" id="KW-1185">Reference proteome</keyword>
<evidence type="ECO:0000313" key="3">
    <source>
        <dbReference type="Proteomes" id="UP001373714"/>
    </source>
</evidence>
<reference evidence="2 3" key="1">
    <citation type="submission" date="2019-10" db="EMBL/GenBank/DDBJ databases">
        <authorList>
            <person name="Palmer J.M."/>
        </authorList>
    </citation>
    <scope>NUCLEOTIDE SEQUENCE [LARGE SCALE GENOMIC DNA]</scope>
    <source>
        <strain evidence="2 3">TWF730</strain>
    </source>
</reference>
<comment type="caution">
    <text evidence="2">The sequence shown here is derived from an EMBL/GenBank/DDBJ whole genome shotgun (WGS) entry which is preliminary data.</text>
</comment>
<evidence type="ECO:0000313" key="2">
    <source>
        <dbReference type="EMBL" id="KAK6342123.1"/>
    </source>
</evidence>
<dbReference type="Proteomes" id="UP001373714">
    <property type="component" value="Unassembled WGS sequence"/>
</dbReference>
<dbReference type="AlphaFoldDB" id="A0AAV9UPC4"/>
<feature type="region of interest" description="Disordered" evidence="1">
    <location>
        <begin position="208"/>
        <end position="236"/>
    </location>
</feature>
<name>A0AAV9UPC4_9PEZI</name>
<organism evidence="2 3">
    <name type="scientific">Orbilia blumenaviensis</name>
    <dbReference type="NCBI Taxonomy" id="1796055"/>
    <lineage>
        <taxon>Eukaryota</taxon>
        <taxon>Fungi</taxon>
        <taxon>Dikarya</taxon>
        <taxon>Ascomycota</taxon>
        <taxon>Pezizomycotina</taxon>
        <taxon>Orbiliomycetes</taxon>
        <taxon>Orbiliales</taxon>
        <taxon>Orbiliaceae</taxon>
        <taxon>Orbilia</taxon>
    </lineage>
</organism>
<evidence type="ECO:0000256" key="1">
    <source>
        <dbReference type="SAM" id="MobiDB-lite"/>
    </source>
</evidence>
<gene>
    <name evidence="2" type="ORF">TWF730_001601</name>
</gene>
<protein>
    <recommendedName>
        <fullName evidence="4">Clr5 domain-containing protein</fullName>
    </recommendedName>
</protein>
<evidence type="ECO:0008006" key="4">
    <source>
        <dbReference type="Google" id="ProtNLM"/>
    </source>
</evidence>
<dbReference type="EMBL" id="JAVHNS010000010">
    <property type="protein sequence ID" value="KAK6342123.1"/>
    <property type="molecule type" value="Genomic_DNA"/>
</dbReference>